<evidence type="ECO:0000313" key="1">
    <source>
        <dbReference type="EMBL" id="KKK98393.1"/>
    </source>
</evidence>
<gene>
    <name evidence="1" type="ORF">LCGC14_2643190</name>
</gene>
<proteinExistence type="predicted"/>
<dbReference type="EMBL" id="LAZR01045636">
    <property type="protein sequence ID" value="KKK98393.1"/>
    <property type="molecule type" value="Genomic_DNA"/>
</dbReference>
<dbReference type="AlphaFoldDB" id="A0A0F8ZX56"/>
<protein>
    <submittedName>
        <fullName evidence="1">Uncharacterized protein</fullName>
    </submittedName>
</protein>
<sequence length="59" mass="6774">MIQRYSEDDGLDTMGLDEEGDWVPYSDYAKIERLYIELVDGINALGFPVHERLAPKEKA</sequence>
<comment type="caution">
    <text evidence="1">The sequence shown here is derived from an EMBL/GenBank/DDBJ whole genome shotgun (WGS) entry which is preliminary data.</text>
</comment>
<name>A0A0F8ZX56_9ZZZZ</name>
<reference evidence="1" key="1">
    <citation type="journal article" date="2015" name="Nature">
        <title>Complex archaea that bridge the gap between prokaryotes and eukaryotes.</title>
        <authorList>
            <person name="Spang A."/>
            <person name="Saw J.H."/>
            <person name="Jorgensen S.L."/>
            <person name="Zaremba-Niedzwiedzka K."/>
            <person name="Martijn J."/>
            <person name="Lind A.E."/>
            <person name="van Eijk R."/>
            <person name="Schleper C."/>
            <person name="Guy L."/>
            <person name="Ettema T.J."/>
        </authorList>
    </citation>
    <scope>NUCLEOTIDE SEQUENCE</scope>
</reference>
<organism evidence="1">
    <name type="scientific">marine sediment metagenome</name>
    <dbReference type="NCBI Taxonomy" id="412755"/>
    <lineage>
        <taxon>unclassified sequences</taxon>
        <taxon>metagenomes</taxon>
        <taxon>ecological metagenomes</taxon>
    </lineage>
</organism>
<accession>A0A0F8ZX56</accession>